<keyword evidence="1" id="KW-0812">Transmembrane</keyword>
<keyword evidence="1" id="KW-1133">Transmembrane helix</keyword>
<evidence type="ECO:0000256" key="1">
    <source>
        <dbReference type="SAM" id="Phobius"/>
    </source>
</evidence>
<sequence>MEIIISIAITMAASVWYALTRSKASVFALAASLLIYMVVTYYSFVW</sequence>
<dbReference type="AlphaFoldDB" id="A0A0F8YW33"/>
<protein>
    <submittedName>
        <fullName evidence="2">Uncharacterized protein</fullName>
    </submittedName>
</protein>
<evidence type="ECO:0000313" key="2">
    <source>
        <dbReference type="EMBL" id="KKK58274.1"/>
    </source>
</evidence>
<name>A0A0F8YW33_9ZZZZ</name>
<proteinExistence type="predicted"/>
<organism evidence="2">
    <name type="scientific">marine sediment metagenome</name>
    <dbReference type="NCBI Taxonomy" id="412755"/>
    <lineage>
        <taxon>unclassified sequences</taxon>
        <taxon>metagenomes</taxon>
        <taxon>ecological metagenomes</taxon>
    </lineage>
</organism>
<feature type="transmembrane region" description="Helical" evidence="1">
    <location>
        <begin position="26"/>
        <end position="44"/>
    </location>
</feature>
<comment type="caution">
    <text evidence="2">The sequence shown here is derived from an EMBL/GenBank/DDBJ whole genome shotgun (WGS) entry which is preliminary data.</text>
</comment>
<dbReference type="EMBL" id="LAZR01064062">
    <property type="protein sequence ID" value="KKK58274.1"/>
    <property type="molecule type" value="Genomic_DNA"/>
</dbReference>
<keyword evidence="1" id="KW-0472">Membrane</keyword>
<gene>
    <name evidence="2" type="ORF">LCGC14_3046060</name>
</gene>
<accession>A0A0F8YW33</accession>
<reference evidence="2" key="1">
    <citation type="journal article" date="2015" name="Nature">
        <title>Complex archaea that bridge the gap between prokaryotes and eukaryotes.</title>
        <authorList>
            <person name="Spang A."/>
            <person name="Saw J.H."/>
            <person name="Jorgensen S.L."/>
            <person name="Zaremba-Niedzwiedzka K."/>
            <person name="Martijn J."/>
            <person name="Lind A.E."/>
            <person name="van Eijk R."/>
            <person name="Schleper C."/>
            <person name="Guy L."/>
            <person name="Ettema T.J."/>
        </authorList>
    </citation>
    <scope>NUCLEOTIDE SEQUENCE</scope>
</reference>